<dbReference type="SUPFAM" id="SSF103481">
    <property type="entry name" value="Multidrug resistance efflux transporter EmrE"/>
    <property type="match status" value="2"/>
</dbReference>
<evidence type="ECO:0000256" key="6">
    <source>
        <dbReference type="ARBA" id="ARBA00023002"/>
    </source>
</evidence>
<dbReference type="InterPro" id="IPR000620">
    <property type="entry name" value="EamA_dom"/>
</dbReference>
<dbReference type="EMBL" id="PQWO01000007">
    <property type="protein sequence ID" value="PZD72930.1"/>
    <property type="molecule type" value="Genomic_DNA"/>
</dbReference>
<feature type="domain" description="EamA" evidence="10">
    <location>
        <begin position="145"/>
        <end position="277"/>
    </location>
</feature>
<keyword evidence="9" id="KW-0812">Transmembrane</keyword>
<dbReference type="Pfam" id="PF07992">
    <property type="entry name" value="Pyr_redox_2"/>
    <property type="match status" value="1"/>
</dbReference>
<organism evidence="12 13">
    <name type="scientific">Acaryochloris thomasi RCC1774</name>
    <dbReference type="NCBI Taxonomy" id="1764569"/>
    <lineage>
        <taxon>Bacteria</taxon>
        <taxon>Bacillati</taxon>
        <taxon>Cyanobacteriota</taxon>
        <taxon>Cyanophyceae</taxon>
        <taxon>Acaryochloridales</taxon>
        <taxon>Acaryochloridaceae</taxon>
        <taxon>Acaryochloris</taxon>
        <taxon>Acaryochloris thomasi</taxon>
    </lineage>
</organism>
<feature type="transmembrane region" description="Helical" evidence="9">
    <location>
        <begin position="92"/>
        <end position="112"/>
    </location>
</feature>
<dbReference type="AlphaFoldDB" id="A0A2W1JH79"/>
<evidence type="ECO:0000256" key="1">
    <source>
        <dbReference type="ARBA" id="ARBA00005272"/>
    </source>
</evidence>
<feature type="transmembrane region" description="Helical" evidence="9">
    <location>
        <begin position="66"/>
        <end position="86"/>
    </location>
</feature>
<comment type="similarity">
    <text evidence="2">Belongs to the EamA transporter family.</text>
</comment>
<dbReference type="Proteomes" id="UP000248857">
    <property type="component" value="Unassembled WGS sequence"/>
</dbReference>
<comment type="caution">
    <text evidence="12">The sequence shown here is derived from an EMBL/GenBank/DDBJ whole genome shotgun (WGS) entry which is preliminary data.</text>
</comment>
<dbReference type="InterPro" id="IPR045024">
    <property type="entry name" value="NDH-2"/>
</dbReference>
<feature type="transmembrane region" description="Helical" evidence="9">
    <location>
        <begin position="121"/>
        <end position="139"/>
    </location>
</feature>
<proteinExistence type="inferred from homology"/>
<dbReference type="GO" id="GO:0016020">
    <property type="term" value="C:membrane"/>
    <property type="evidence" value="ECO:0007669"/>
    <property type="project" value="InterPro"/>
</dbReference>
<feature type="domain" description="FAD/NAD(P)-binding" evidence="11">
    <location>
        <begin position="290"/>
        <end position="608"/>
    </location>
</feature>
<comment type="catalytic activity">
    <reaction evidence="8">
        <text>a quinone + NADH + H(+) = a quinol + NAD(+)</text>
        <dbReference type="Rhea" id="RHEA:46160"/>
        <dbReference type="ChEBI" id="CHEBI:15378"/>
        <dbReference type="ChEBI" id="CHEBI:24646"/>
        <dbReference type="ChEBI" id="CHEBI:57540"/>
        <dbReference type="ChEBI" id="CHEBI:57945"/>
        <dbReference type="ChEBI" id="CHEBI:132124"/>
        <dbReference type="EC" id="1.6.5.9"/>
    </reaction>
</comment>
<evidence type="ECO:0000256" key="5">
    <source>
        <dbReference type="ARBA" id="ARBA00022827"/>
    </source>
</evidence>
<accession>A0A2W1JH79</accession>
<keyword evidence="9" id="KW-1133">Transmembrane helix</keyword>
<comment type="similarity">
    <text evidence="1">Belongs to the NADH dehydrogenase family.</text>
</comment>
<reference evidence="12 13" key="1">
    <citation type="journal article" date="2018" name="Sci. Rep.">
        <title>A novel species of the marine cyanobacterium Acaryochloris with a unique pigment content and lifestyle.</title>
        <authorList>
            <person name="Partensky F."/>
            <person name="Six C."/>
            <person name="Ratin M."/>
            <person name="Garczarek L."/>
            <person name="Vaulot D."/>
            <person name="Probert I."/>
            <person name="Calteau A."/>
            <person name="Gourvil P."/>
            <person name="Marie D."/>
            <person name="Grebert T."/>
            <person name="Bouchier C."/>
            <person name="Le Panse S."/>
            <person name="Gachenot M."/>
            <person name="Rodriguez F."/>
            <person name="Garrido J.L."/>
        </authorList>
    </citation>
    <scope>NUCLEOTIDE SEQUENCE [LARGE SCALE GENOMIC DNA]</scope>
    <source>
        <strain evidence="12 13">RCC1774</strain>
    </source>
</reference>
<feature type="transmembrane region" description="Helical" evidence="9">
    <location>
        <begin position="36"/>
        <end position="54"/>
    </location>
</feature>
<dbReference type="Gene3D" id="1.10.3730.20">
    <property type="match status" value="1"/>
</dbReference>
<keyword evidence="7" id="KW-0520">NAD</keyword>
<keyword evidence="6 12" id="KW-0560">Oxidoreductase</keyword>
<dbReference type="InterPro" id="IPR023753">
    <property type="entry name" value="FAD/NAD-binding_dom"/>
</dbReference>
<evidence type="ECO:0000256" key="3">
    <source>
        <dbReference type="ARBA" id="ARBA00012637"/>
    </source>
</evidence>
<evidence type="ECO:0000256" key="8">
    <source>
        <dbReference type="ARBA" id="ARBA00047599"/>
    </source>
</evidence>
<dbReference type="RefSeq" id="WP_199464390.1">
    <property type="nucleotide sequence ID" value="NZ_CAWNWM010000007.1"/>
</dbReference>
<dbReference type="InterPro" id="IPR037185">
    <property type="entry name" value="EmrE-like"/>
</dbReference>
<dbReference type="InterPro" id="IPR036188">
    <property type="entry name" value="FAD/NAD-bd_sf"/>
</dbReference>
<dbReference type="PRINTS" id="PR00411">
    <property type="entry name" value="PNDRDTASEI"/>
</dbReference>
<feature type="transmembrane region" description="Helical" evidence="9">
    <location>
        <begin position="328"/>
        <end position="346"/>
    </location>
</feature>
<feature type="transmembrane region" description="Helical" evidence="9">
    <location>
        <begin position="171"/>
        <end position="193"/>
    </location>
</feature>
<evidence type="ECO:0000259" key="11">
    <source>
        <dbReference type="Pfam" id="PF07992"/>
    </source>
</evidence>
<evidence type="ECO:0000256" key="7">
    <source>
        <dbReference type="ARBA" id="ARBA00023027"/>
    </source>
</evidence>
<feature type="transmembrane region" description="Helical" evidence="9">
    <location>
        <begin position="262"/>
        <end position="279"/>
    </location>
</feature>
<keyword evidence="5" id="KW-0274">FAD</keyword>
<dbReference type="PANTHER" id="PTHR43706">
    <property type="entry name" value="NADH DEHYDROGENASE"/>
    <property type="match status" value="1"/>
</dbReference>
<dbReference type="EC" id="1.6.5.9" evidence="3"/>
<evidence type="ECO:0000256" key="9">
    <source>
        <dbReference type="SAM" id="Phobius"/>
    </source>
</evidence>
<feature type="transmembrane region" description="Helical" evidence="9">
    <location>
        <begin position="145"/>
        <end position="164"/>
    </location>
</feature>
<keyword evidence="13" id="KW-1185">Reference proteome</keyword>
<dbReference type="PANTHER" id="PTHR43706:SF47">
    <property type="entry name" value="EXTERNAL NADH-UBIQUINONE OXIDOREDUCTASE 1, MITOCHONDRIAL-RELATED"/>
    <property type="match status" value="1"/>
</dbReference>
<protein>
    <recommendedName>
        <fullName evidence="3">NADH:ubiquinone reductase (non-electrogenic)</fullName>
        <ecNumber evidence="3">1.6.5.9</ecNumber>
    </recommendedName>
</protein>
<feature type="domain" description="EamA" evidence="10">
    <location>
        <begin position="8"/>
        <end position="135"/>
    </location>
</feature>
<dbReference type="Pfam" id="PF00892">
    <property type="entry name" value="EamA"/>
    <property type="match status" value="2"/>
</dbReference>
<evidence type="ECO:0000256" key="2">
    <source>
        <dbReference type="ARBA" id="ARBA00007362"/>
    </source>
</evidence>
<evidence type="ECO:0000313" key="13">
    <source>
        <dbReference type="Proteomes" id="UP000248857"/>
    </source>
</evidence>
<evidence type="ECO:0000313" key="12">
    <source>
        <dbReference type="EMBL" id="PZD72930.1"/>
    </source>
</evidence>
<evidence type="ECO:0000259" key="10">
    <source>
        <dbReference type="Pfam" id="PF00892"/>
    </source>
</evidence>
<dbReference type="PRINTS" id="PR00368">
    <property type="entry name" value="FADPNR"/>
</dbReference>
<dbReference type="GO" id="GO:0050136">
    <property type="term" value="F:NADH dehydrogenase (quinone) (non-electrogenic) activity"/>
    <property type="evidence" value="ECO:0007669"/>
    <property type="project" value="UniProtKB-EC"/>
</dbReference>
<name>A0A2W1JH79_9CYAN</name>
<feature type="transmembrane region" description="Helical" evidence="9">
    <location>
        <begin position="237"/>
        <end position="256"/>
    </location>
</feature>
<keyword evidence="9" id="KW-0472">Membrane</keyword>
<evidence type="ECO:0000256" key="4">
    <source>
        <dbReference type="ARBA" id="ARBA00022630"/>
    </source>
</evidence>
<gene>
    <name evidence="12" type="ORF">C1752_02889</name>
</gene>
<sequence>MKATRLFNILLTALAPISWGTTYVVATEFLPLGHPLLVAAMRSLPIGLLLIIGLRKLPQGIWWWRMLVLGGLNIGVFQALLFIAAYRLPGGVAATAGAIQPLLVGLFAWMILSEQPSRRSILAAVAGFIGVGLLVLGPSARLDSIGIIAALASAGAMGLGTVLVKRWKPPVSLIVFTAWQLTVGGLMLLPVALVTEGPFEQITRANLWGFAYLGLVGTGLAYALWFRGIAKLNPTAASYLGLLSPLVASLIGYFFLQETFTAIQLIGAGVVLGSILIGSQTHSTPKNHQRIVIIGAGFAGIRAAQKLSQTGAEIVIIDRNNYHTFIPLLYQVATGFIAPSVIAYPIRNWIRRIPHSRFWLGAVKQLDLDRQQVITDTGDLEYDYLILATGSQTRFLGVPGAPEHTFALRTLEDAIALRHQILWSLEQADQTNESQYLTFVIVGGGPTGIELAGALKELLAGPFRRDYPNLDLSKARILLIQSGETLLPGLPRSLGRYTLRQLQRRGIEVRLSTKVTAVSPQGTALSDNRHIAAATVIWTAGVLADKPSLSHPEDWDGVIGTARQQKVVVEPTLQLAHYPTVYMAGDVAHVEQGDEVLIGVAPEALQQGGAVAKNIQRQMQGCDPQPFSYFDKGRAAIIARHAGVAYLLSKIKVTGPLGWLTWLVIHLYYLPGIGNRFALLSSWLRDYILRDRNHRQIFRANPRTKILQSHLGEDS</sequence>
<dbReference type="Gene3D" id="3.50.50.100">
    <property type="match status" value="1"/>
</dbReference>
<feature type="transmembrane region" description="Helical" evidence="9">
    <location>
        <begin position="205"/>
        <end position="225"/>
    </location>
</feature>
<dbReference type="SUPFAM" id="SSF51905">
    <property type="entry name" value="FAD/NAD(P)-binding domain"/>
    <property type="match status" value="2"/>
</dbReference>
<keyword evidence="4" id="KW-0285">Flavoprotein</keyword>